<feature type="compositionally biased region" description="Polar residues" evidence="1">
    <location>
        <begin position="92"/>
        <end position="109"/>
    </location>
</feature>
<feature type="region of interest" description="Disordered" evidence="1">
    <location>
        <begin position="38"/>
        <end position="109"/>
    </location>
</feature>
<feature type="compositionally biased region" description="Polar residues" evidence="1">
    <location>
        <begin position="47"/>
        <end position="61"/>
    </location>
</feature>
<protein>
    <submittedName>
        <fullName evidence="2">Uncharacterized protein</fullName>
    </submittedName>
</protein>
<gene>
    <name evidence="2" type="ORF">HAX54_029300</name>
</gene>
<evidence type="ECO:0000313" key="3">
    <source>
        <dbReference type="Proteomes" id="UP000823775"/>
    </source>
</evidence>
<proteinExistence type="predicted"/>
<organism evidence="2 3">
    <name type="scientific">Datura stramonium</name>
    <name type="common">Jimsonweed</name>
    <name type="synonym">Common thornapple</name>
    <dbReference type="NCBI Taxonomy" id="4076"/>
    <lineage>
        <taxon>Eukaryota</taxon>
        <taxon>Viridiplantae</taxon>
        <taxon>Streptophyta</taxon>
        <taxon>Embryophyta</taxon>
        <taxon>Tracheophyta</taxon>
        <taxon>Spermatophyta</taxon>
        <taxon>Magnoliopsida</taxon>
        <taxon>eudicotyledons</taxon>
        <taxon>Gunneridae</taxon>
        <taxon>Pentapetalae</taxon>
        <taxon>asterids</taxon>
        <taxon>lamiids</taxon>
        <taxon>Solanales</taxon>
        <taxon>Solanaceae</taxon>
        <taxon>Solanoideae</taxon>
        <taxon>Datureae</taxon>
        <taxon>Datura</taxon>
    </lineage>
</organism>
<sequence length="109" mass="11740">MIPTVSMCQTHTIGCVLTAAKMATLRTLVRIDFWPLKATGRKDGGVNDQTTNQKPSTPSASSKEEPQFEAPKNNLESSGLVGYPNEEPSGEPGSSNWEMQDSSAIRVSN</sequence>
<evidence type="ECO:0000256" key="1">
    <source>
        <dbReference type="SAM" id="MobiDB-lite"/>
    </source>
</evidence>
<accession>A0ABS8V6I6</accession>
<comment type="caution">
    <text evidence="2">The sequence shown here is derived from an EMBL/GenBank/DDBJ whole genome shotgun (WGS) entry which is preliminary data.</text>
</comment>
<dbReference type="Proteomes" id="UP000823775">
    <property type="component" value="Unassembled WGS sequence"/>
</dbReference>
<keyword evidence="3" id="KW-1185">Reference proteome</keyword>
<name>A0ABS8V6I6_DATST</name>
<dbReference type="EMBL" id="JACEIK010003630">
    <property type="protein sequence ID" value="MCD9642464.1"/>
    <property type="molecule type" value="Genomic_DNA"/>
</dbReference>
<evidence type="ECO:0000313" key="2">
    <source>
        <dbReference type="EMBL" id="MCD9642464.1"/>
    </source>
</evidence>
<reference evidence="2 3" key="1">
    <citation type="journal article" date="2021" name="BMC Genomics">
        <title>Datura genome reveals duplications of psychoactive alkaloid biosynthetic genes and high mutation rate following tissue culture.</title>
        <authorList>
            <person name="Rajewski A."/>
            <person name="Carter-House D."/>
            <person name="Stajich J."/>
            <person name="Litt A."/>
        </authorList>
    </citation>
    <scope>NUCLEOTIDE SEQUENCE [LARGE SCALE GENOMIC DNA]</scope>
    <source>
        <strain evidence="2">AR-01</strain>
    </source>
</reference>